<accession>A0ABW3UDR2</accession>
<dbReference type="PROSITE" id="PS50263">
    <property type="entry name" value="CN_HYDROLASE"/>
    <property type="match status" value="1"/>
</dbReference>
<dbReference type="PANTHER" id="PTHR23088">
    <property type="entry name" value="NITRILASE-RELATED"/>
    <property type="match status" value="1"/>
</dbReference>
<dbReference type="Proteomes" id="UP001597264">
    <property type="component" value="Unassembled WGS sequence"/>
</dbReference>
<evidence type="ECO:0000259" key="2">
    <source>
        <dbReference type="PROSITE" id="PS50263"/>
    </source>
</evidence>
<dbReference type="InterPro" id="IPR003010">
    <property type="entry name" value="C-N_Hydrolase"/>
</dbReference>
<dbReference type="GO" id="GO:0016787">
    <property type="term" value="F:hydrolase activity"/>
    <property type="evidence" value="ECO:0007669"/>
    <property type="project" value="UniProtKB-KW"/>
</dbReference>
<dbReference type="SUPFAM" id="SSF56317">
    <property type="entry name" value="Carbon-nitrogen hydrolase"/>
    <property type="match status" value="1"/>
</dbReference>
<dbReference type="Pfam" id="PF00795">
    <property type="entry name" value="CN_hydrolase"/>
    <property type="match status" value="1"/>
</dbReference>
<dbReference type="InterPro" id="IPR036526">
    <property type="entry name" value="C-N_Hydrolase_sf"/>
</dbReference>
<dbReference type="EMBL" id="JBHTLR010000018">
    <property type="protein sequence ID" value="MFD1217630.1"/>
    <property type="molecule type" value="Genomic_DNA"/>
</dbReference>
<evidence type="ECO:0000313" key="3">
    <source>
        <dbReference type="EMBL" id="MFD1217630.1"/>
    </source>
</evidence>
<dbReference type="Gene3D" id="3.60.110.10">
    <property type="entry name" value="Carbon-nitrogen hydrolase"/>
    <property type="match status" value="1"/>
</dbReference>
<keyword evidence="4" id="KW-1185">Reference proteome</keyword>
<evidence type="ECO:0000256" key="1">
    <source>
        <dbReference type="ARBA" id="ARBA00022801"/>
    </source>
</evidence>
<sequence>MCKSKESLKYQLLYQRRGNVVKNFCVGAVQMISGEHVTDNLTAAHTLVRRAQNMGAQFVLLPENFAHLSDQGSYIAAEPFVATGDAHPNTQPIQHALQSWSRELGIWIASGAIPLNKRPDGTSVPYPRTRSACLLYDDMGVLQSRYDKLHLFDVDVADAAGRYRESASIEPGEEARVAKIPWAQLGLSICFDLRFPELYRQLAVAGAEVLIVPAAFTHTTGQAHWKTLLQARAIENGCFVIAANQGGQHSEKRRTWGHSVIIDPWGDVLAEAGDGEAVIVANLSGDKLKKVRQRMPLLNMRRL</sequence>
<keyword evidence="1 3" id="KW-0378">Hydrolase</keyword>
<dbReference type="PANTHER" id="PTHR23088:SF27">
    <property type="entry name" value="DEAMINATED GLUTATHIONE AMIDASE"/>
    <property type="match status" value="1"/>
</dbReference>
<protein>
    <submittedName>
        <fullName evidence="3">Carbon-nitrogen hydrolase family protein</fullName>
    </submittedName>
</protein>
<evidence type="ECO:0000313" key="4">
    <source>
        <dbReference type="Proteomes" id="UP001597264"/>
    </source>
</evidence>
<feature type="domain" description="CN hydrolase" evidence="2">
    <location>
        <begin position="24"/>
        <end position="285"/>
    </location>
</feature>
<comment type="caution">
    <text evidence="3">The sequence shown here is derived from an EMBL/GenBank/DDBJ whole genome shotgun (WGS) entry which is preliminary data.</text>
</comment>
<gene>
    <name evidence="3" type="ORF">ACFQ2X_13525</name>
</gene>
<dbReference type="RefSeq" id="WP_268932704.1">
    <property type="nucleotide sequence ID" value="NZ_CP087715.1"/>
</dbReference>
<dbReference type="CDD" id="cd07572">
    <property type="entry name" value="nit"/>
    <property type="match status" value="1"/>
</dbReference>
<dbReference type="InterPro" id="IPR045254">
    <property type="entry name" value="Nit1/2_C-N_Hydrolase"/>
</dbReference>
<proteinExistence type="predicted"/>
<name>A0ABW3UDR2_9GAMM</name>
<organism evidence="3 4">
    <name type="scientific">Microbulbifer celer</name>
    <dbReference type="NCBI Taxonomy" id="435905"/>
    <lineage>
        <taxon>Bacteria</taxon>
        <taxon>Pseudomonadati</taxon>
        <taxon>Pseudomonadota</taxon>
        <taxon>Gammaproteobacteria</taxon>
        <taxon>Cellvibrionales</taxon>
        <taxon>Microbulbiferaceae</taxon>
        <taxon>Microbulbifer</taxon>
    </lineage>
</organism>
<reference evidence="4" key="1">
    <citation type="journal article" date="2019" name="Int. J. Syst. Evol. Microbiol.">
        <title>The Global Catalogue of Microorganisms (GCM) 10K type strain sequencing project: providing services to taxonomists for standard genome sequencing and annotation.</title>
        <authorList>
            <consortium name="The Broad Institute Genomics Platform"/>
            <consortium name="The Broad Institute Genome Sequencing Center for Infectious Disease"/>
            <person name="Wu L."/>
            <person name="Ma J."/>
        </authorList>
    </citation>
    <scope>NUCLEOTIDE SEQUENCE [LARGE SCALE GENOMIC DNA]</scope>
    <source>
        <strain evidence="4">CCUG 54356</strain>
    </source>
</reference>